<name>A0ABU3LCX7_9FLAO</name>
<gene>
    <name evidence="1" type="ORF">RQM59_00935</name>
</gene>
<dbReference type="Proteomes" id="UP001257277">
    <property type="component" value="Unassembled WGS sequence"/>
</dbReference>
<accession>A0ABU3LCX7</accession>
<sequence>MQESGSLDEIHTTLRVSLYSPLLIYIPKTSLITSIKELKEILLQADVFGRLLLIDDTHGLNIYLADQKDYHKIVHKEATLDHNIFLLLDYKGTLKKQAFAFLMDKYIEDLSIFIYLTRWLSENLVKYIEQSKNNAFDKQVFDIQRRVFEKHTLKLKKYFPKTEIPYLREIKTNNLIERLFPENINHIDQQLQKRQSDKNNTAVNKFRNFFEDNQLPKINIDTTESTSTTKQIKKKNLKLITDQEARSFLLEHVFNVDRNLTYKFLFLWINPCIHVNIVLKSFVQLVEECNDIAVPVAGLMHIMSENNNNWEVRPNLLKKS</sequence>
<evidence type="ECO:0000313" key="1">
    <source>
        <dbReference type="EMBL" id="MDT7830922.1"/>
    </source>
</evidence>
<reference evidence="1 2" key="1">
    <citation type="submission" date="2023-09" db="EMBL/GenBank/DDBJ databases">
        <title>Novel taxa isolated from Blanes Bay.</title>
        <authorList>
            <person name="Rey-Velasco X."/>
            <person name="Lucena T."/>
        </authorList>
    </citation>
    <scope>NUCLEOTIDE SEQUENCE [LARGE SCALE GENOMIC DNA]</scope>
    <source>
        <strain evidence="1 2">S356</strain>
    </source>
</reference>
<dbReference type="RefSeq" id="WP_349240178.1">
    <property type="nucleotide sequence ID" value="NZ_JAVTTO010000001.1"/>
</dbReference>
<evidence type="ECO:0000313" key="2">
    <source>
        <dbReference type="Proteomes" id="UP001257277"/>
    </source>
</evidence>
<organism evidence="1 2">
    <name type="scientific">Asprobacillus argus</name>
    <dbReference type="NCBI Taxonomy" id="3076534"/>
    <lineage>
        <taxon>Bacteria</taxon>
        <taxon>Pseudomonadati</taxon>
        <taxon>Bacteroidota</taxon>
        <taxon>Flavobacteriia</taxon>
        <taxon>Flavobacteriales</taxon>
        <taxon>Flavobacteriaceae</taxon>
        <taxon>Asprobacillus</taxon>
    </lineage>
</organism>
<comment type="caution">
    <text evidence="1">The sequence shown here is derived from an EMBL/GenBank/DDBJ whole genome shotgun (WGS) entry which is preliminary data.</text>
</comment>
<protein>
    <submittedName>
        <fullName evidence="1">Uncharacterized protein</fullName>
    </submittedName>
</protein>
<keyword evidence="2" id="KW-1185">Reference proteome</keyword>
<dbReference type="EMBL" id="JAVTTO010000001">
    <property type="protein sequence ID" value="MDT7830922.1"/>
    <property type="molecule type" value="Genomic_DNA"/>
</dbReference>
<proteinExistence type="predicted"/>